<evidence type="ECO:0000256" key="3">
    <source>
        <dbReference type="ARBA" id="ARBA00010617"/>
    </source>
</evidence>
<sequence length="286" mass="32811">MVPAMLEETKIYHDVLWQKAQSGHIFELDTLTLRFTMSLIGQTVLNTALGAQTGSKPLADGMMTTIAWMMPNREINPLEQLNFVRDFVHWYYGRQMNKYTGAILDQCYRELQGHEAVGKAKSVMDLVLEAYIKEQGDKDKTITPRLDPAFRAFAITQIRLFLFVGHDSLSTTICYAIYLLAKNSETPERLRSEYDSVSIDTADLSRKIKTNPKLLNSLPYTHAVLKETLRLFPPGSATRQGYKGINLIDNQGKQYPLENMFVWVLHVAMHKEEQYWVDPDEFIPAR</sequence>
<dbReference type="PANTHER" id="PTHR24305">
    <property type="entry name" value="CYTOCHROME P450"/>
    <property type="match status" value="1"/>
</dbReference>
<dbReference type="InterPro" id="IPR036396">
    <property type="entry name" value="Cyt_P450_sf"/>
</dbReference>
<evidence type="ECO:0000256" key="5">
    <source>
        <dbReference type="ARBA" id="ARBA00022723"/>
    </source>
</evidence>
<dbReference type="GO" id="GO:0016705">
    <property type="term" value="F:oxidoreductase activity, acting on paired donors, with incorporation or reduction of molecular oxygen"/>
    <property type="evidence" value="ECO:0007669"/>
    <property type="project" value="InterPro"/>
</dbReference>
<dbReference type="AlphaFoldDB" id="A0A8H3EDT9"/>
<comment type="caution">
    <text evidence="9">The sequence shown here is derived from an EMBL/GenBank/DDBJ whole genome shotgun (WGS) entry which is preliminary data.</text>
</comment>
<dbReference type="GO" id="GO:0004497">
    <property type="term" value="F:monooxygenase activity"/>
    <property type="evidence" value="ECO:0007669"/>
    <property type="project" value="UniProtKB-KW"/>
</dbReference>
<evidence type="ECO:0000313" key="10">
    <source>
        <dbReference type="Proteomes" id="UP000664169"/>
    </source>
</evidence>
<keyword evidence="4" id="KW-0349">Heme</keyword>
<name>A0A8H3EDT9_9LECA</name>
<evidence type="ECO:0008006" key="11">
    <source>
        <dbReference type="Google" id="ProtNLM"/>
    </source>
</evidence>
<dbReference type="GO" id="GO:0020037">
    <property type="term" value="F:heme binding"/>
    <property type="evidence" value="ECO:0007669"/>
    <property type="project" value="InterPro"/>
</dbReference>
<comment type="similarity">
    <text evidence="3">Belongs to the cytochrome P450 family.</text>
</comment>
<keyword evidence="8" id="KW-0503">Monooxygenase</keyword>
<evidence type="ECO:0000256" key="1">
    <source>
        <dbReference type="ARBA" id="ARBA00001971"/>
    </source>
</evidence>
<protein>
    <recommendedName>
        <fullName evidence="11">Cytochrome P450</fullName>
    </recommendedName>
</protein>
<dbReference type="EMBL" id="CAJPDQ010000001">
    <property type="protein sequence ID" value="CAF9903657.1"/>
    <property type="molecule type" value="Genomic_DNA"/>
</dbReference>
<keyword evidence="5" id="KW-0479">Metal-binding</keyword>
<reference evidence="9" key="1">
    <citation type="submission" date="2021-03" db="EMBL/GenBank/DDBJ databases">
        <authorList>
            <person name="Tagirdzhanova G."/>
        </authorList>
    </citation>
    <scope>NUCLEOTIDE SEQUENCE</scope>
</reference>
<gene>
    <name evidence="9" type="ORF">GOMPHAMPRED_000476</name>
</gene>
<evidence type="ECO:0000256" key="4">
    <source>
        <dbReference type="ARBA" id="ARBA00022617"/>
    </source>
</evidence>
<dbReference type="OrthoDB" id="10029320at2759"/>
<comment type="pathway">
    <text evidence="2">Secondary metabolite biosynthesis.</text>
</comment>
<evidence type="ECO:0000256" key="8">
    <source>
        <dbReference type="ARBA" id="ARBA00023033"/>
    </source>
</evidence>
<comment type="cofactor">
    <cofactor evidence="1">
        <name>heme</name>
        <dbReference type="ChEBI" id="CHEBI:30413"/>
    </cofactor>
</comment>
<accession>A0A8H3EDT9</accession>
<dbReference type="GO" id="GO:0005506">
    <property type="term" value="F:iron ion binding"/>
    <property type="evidence" value="ECO:0007669"/>
    <property type="project" value="InterPro"/>
</dbReference>
<proteinExistence type="inferred from homology"/>
<dbReference type="InterPro" id="IPR050121">
    <property type="entry name" value="Cytochrome_P450_monoxygenase"/>
</dbReference>
<dbReference type="PANTHER" id="PTHR24305:SF107">
    <property type="entry name" value="P450, PUTATIVE (EUROFUNG)-RELATED"/>
    <property type="match status" value="1"/>
</dbReference>
<keyword evidence="10" id="KW-1185">Reference proteome</keyword>
<keyword evidence="6" id="KW-0560">Oxidoreductase</keyword>
<dbReference type="PRINTS" id="PR00465">
    <property type="entry name" value="EP450IV"/>
</dbReference>
<dbReference type="InterPro" id="IPR002403">
    <property type="entry name" value="Cyt_P450_E_grp-IV"/>
</dbReference>
<evidence type="ECO:0000256" key="7">
    <source>
        <dbReference type="ARBA" id="ARBA00023004"/>
    </source>
</evidence>
<dbReference type="InterPro" id="IPR001128">
    <property type="entry name" value="Cyt_P450"/>
</dbReference>
<dbReference type="SUPFAM" id="SSF48264">
    <property type="entry name" value="Cytochrome P450"/>
    <property type="match status" value="1"/>
</dbReference>
<evidence type="ECO:0000313" key="9">
    <source>
        <dbReference type="EMBL" id="CAF9903657.1"/>
    </source>
</evidence>
<evidence type="ECO:0000256" key="2">
    <source>
        <dbReference type="ARBA" id="ARBA00005179"/>
    </source>
</evidence>
<organism evidence="9 10">
    <name type="scientific">Gomphillus americanus</name>
    <dbReference type="NCBI Taxonomy" id="1940652"/>
    <lineage>
        <taxon>Eukaryota</taxon>
        <taxon>Fungi</taxon>
        <taxon>Dikarya</taxon>
        <taxon>Ascomycota</taxon>
        <taxon>Pezizomycotina</taxon>
        <taxon>Lecanoromycetes</taxon>
        <taxon>OSLEUM clade</taxon>
        <taxon>Ostropomycetidae</taxon>
        <taxon>Ostropales</taxon>
        <taxon>Graphidaceae</taxon>
        <taxon>Gomphilloideae</taxon>
        <taxon>Gomphillus</taxon>
    </lineage>
</organism>
<dbReference type="Proteomes" id="UP000664169">
    <property type="component" value="Unassembled WGS sequence"/>
</dbReference>
<dbReference type="Pfam" id="PF00067">
    <property type="entry name" value="p450"/>
    <property type="match status" value="1"/>
</dbReference>
<evidence type="ECO:0000256" key="6">
    <source>
        <dbReference type="ARBA" id="ARBA00023002"/>
    </source>
</evidence>
<dbReference type="Gene3D" id="1.10.630.10">
    <property type="entry name" value="Cytochrome P450"/>
    <property type="match status" value="1"/>
</dbReference>
<keyword evidence="7" id="KW-0408">Iron</keyword>
<dbReference type="PRINTS" id="PR00385">
    <property type="entry name" value="P450"/>
</dbReference>